<protein>
    <submittedName>
        <fullName evidence="1">N-acetylmuramoyl-L-alanine amidase</fullName>
    </submittedName>
</protein>
<proteinExistence type="predicted"/>
<dbReference type="KEGG" id="pars:DRW48_00640"/>
<dbReference type="RefSeq" id="WP_114074726.1">
    <property type="nucleotide sequence ID" value="NZ_CP030918.1"/>
</dbReference>
<dbReference type="PANTHER" id="PTHR47628:SF1">
    <property type="entry name" value="ALIPHATIC AMIDASE EXPRESSION-REGULATING PROTEIN"/>
    <property type="match status" value="1"/>
</dbReference>
<dbReference type="EMBL" id="CP030918">
    <property type="protein sequence ID" value="AXC48406.1"/>
    <property type="molecule type" value="Genomic_DNA"/>
</dbReference>
<organism evidence="1 2">
    <name type="scientific">Paracoccus suum</name>
    <dbReference type="NCBI Taxonomy" id="2259340"/>
    <lineage>
        <taxon>Bacteria</taxon>
        <taxon>Pseudomonadati</taxon>
        <taxon>Pseudomonadota</taxon>
        <taxon>Alphaproteobacteria</taxon>
        <taxon>Rhodobacterales</taxon>
        <taxon>Paracoccaceae</taxon>
        <taxon>Paracoccus</taxon>
    </lineage>
</organism>
<dbReference type="PANTHER" id="PTHR47628">
    <property type="match status" value="1"/>
</dbReference>
<evidence type="ECO:0000313" key="2">
    <source>
        <dbReference type="Proteomes" id="UP000252023"/>
    </source>
</evidence>
<name>A0A344PGA1_9RHOB</name>
<evidence type="ECO:0000313" key="1">
    <source>
        <dbReference type="EMBL" id="AXC48406.1"/>
    </source>
</evidence>
<dbReference type="InterPro" id="IPR028082">
    <property type="entry name" value="Peripla_BP_I"/>
</dbReference>
<reference evidence="2" key="1">
    <citation type="submission" date="2018-07" db="EMBL/GenBank/DDBJ databases">
        <title>Genome sequencing of Paracoccus sp. SC2-6.</title>
        <authorList>
            <person name="Heo J."/>
            <person name="Kim S.-J."/>
            <person name="Kwon S.-W."/>
        </authorList>
    </citation>
    <scope>NUCLEOTIDE SEQUENCE [LARGE SCALE GENOMIC DNA]</scope>
    <source>
        <strain evidence="2">SC2-6</strain>
    </source>
</reference>
<dbReference type="SUPFAM" id="SSF53822">
    <property type="entry name" value="Periplasmic binding protein-like I"/>
    <property type="match status" value="1"/>
</dbReference>
<dbReference type="OrthoDB" id="9802022at2"/>
<gene>
    <name evidence="1" type="ORF">DRW48_00640</name>
</gene>
<accession>A0A344PGA1</accession>
<dbReference type="Proteomes" id="UP000252023">
    <property type="component" value="Chromosome"/>
</dbReference>
<dbReference type="Gene3D" id="3.40.50.2300">
    <property type="match status" value="1"/>
</dbReference>
<sequence length="350" mass="37894">MRRRVEIGILHSSSGDYCAIAAASRAGALAGVSDVNASAQSFIEMMPVLRDPRGQVDLYAPLCHDILTTSRARHVIGCATSSSRKEVLPVIERHGATLWYALPYEGFEASDHAVYMHACPNQHLLPLLDWALPRFGTRVHLVGSNYIWGWEINRLAREVVANAGGSITAERHLPMGEIAVASMVEEIADLRPDFVLNSLVGTTQYAFVAALRAVRPDLPVLSCNLTECELPRMGGAAEGLIAAGPYFAETGTGFANSHAAAAHASVIEMARLFERHEGGEDMPLAELLALDQGAGPIDFETHHTALPVLIAEVRDGAFQVLRRLPPVPGDPYLARHDRRAPARAQLRLVP</sequence>
<dbReference type="AlphaFoldDB" id="A0A344PGA1"/>
<keyword evidence="2" id="KW-1185">Reference proteome</keyword>
<dbReference type="Pfam" id="PF13433">
    <property type="entry name" value="Peripla_BP_5"/>
    <property type="match status" value="1"/>
</dbReference>